<sequence>MYRKAQEALQSSKDDQTNKKLPPPDSELWQRAKEYLELPEDGSNTPVAAPDDWMKEPGTAFSYEEWKTNRHKNEAIIDIVRHRNDWESPFEPLTPPHTSYTISLQDTFRKQGLQIIVKMENIELTPQDHTYTNNSWQLDGQLNEHIAAVAVFAYDVSNITSPQISFRQHTTLYGCFYQYAEERYSTRGYDARNVRAHRCGKCASVASTQGRLITFPSVLEYRVEPFQLLDATLPGHYRTIKMYLIDPHYRVCPTRNVPPQQHHWWTQEAGKTLATAGLPRELVDEIFRGTDDWLMGMEEAAQHRQELIREHTWNEVSRVARMPGPAF</sequence>
<evidence type="ECO:0000313" key="3">
    <source>
        <dbReference type="EMBL" id="OQE00543.1"/>
    </source>
</evidence>
<organism evidence="3 4">
    <name type="scientific">Penicillium vulpinum</name>
    <dbReference type="NCBI Taxonomy" id="29845"/>
    <lineage>
        <taxon>Eukaryota</taxon>
        <taxon>Fungi</taxon>
        <taxon>Dikarya</taxon>
        <taxon>Ascomycota</taxon>
        <taxon>Pezizomycotina</taxon>
        <taxon>Eurotiomycetes</taxon>
        <taxon>Eurotiomycetidae</taxon>
        <taxon>Eurotiales</taxon>
        <taxon>Aspergillaceae</taxon>
        <taxon>Penicillium</taxon>
    </lineage>
</organism>
<comment type="caution">
    <text evidence="3">The sequence shown here is derived from an EMBL/GenBank/DDBJ whole genome shotgun (WGS) entry which is preliminary data.</text>
</comment>
<evidence type="ECO:0000313" key="4">
    <source>
        <dbReference type="Proteomes" id="UP000191518"/>
    </source>
</evidence>
<keyword evidence="4" id="KW-1185">Reference proteome</keyword>
<dbReference type="InterPro" id="IPR049192">
    <property type="entry name" value="DUF4246_C"/>
</dbReference>
<feature type="domain" description="DUF4246" evidence="2">
    <location>
        <begin position="45"/>
        <end position="267"/>
    </location>
</feature>
<name>A0A1V6RGM4_9EURO</name>
<protein>
    <recommendedName>
        <fullName evidence="2">DUF4246 domain-containing protein</fullName>
    </recommendedName>
</protein>
<dbReference type="Pfam" id="PF14033">
    <property type="entry name" value="DUF4246"/>
    <property type="match status" value="1"/>
</dbReference>
<feature type="compositionally biased region" description="Basic and acidic residues" evidence="1">
    <location>
        <begin position="1"/>
        <end position="18"/>
    </location>
</feature>
<proteinExistence type="predicted"/>
<dbReference type="PANTHER" id="PTHR33119">
    <property type="entry name" value="IFI3P"/>
    <property type="match status" value="1"/>
</dbReference>
<accession>A0A1V6RGM4</accession>
<dbReference type="STRING" id="29845.A0A1V6RGM4"/>
<reference evidence="4" key="1">
    <citation type="journal article" date="2017" name="Nat. Microbiol.">
        <title>Global analysis of biosynthetic gene clusters reveals vast potential of secondary metabolite production in Penicillium species.</title>
        <authorList>
            <person name="Nielsen J.C."/>
            <person name="Grijseels S."/>
            <person name="Prigent S."/>
            <person name="Ji B."/>
            <person name="Dainat J."/>
            <person name="Nielsen K.F."/>
            <person name="Frisvad J.C."/>
            <person name="Workman M."/>
            <person name="Nielsen J."/>
        </authorList>
    </citation>
    <scope>NUCLEOTIDE SEQUENCE [LARGE SCALE GENOMIC DNA]</scope>
    <source>
        <strain evidence="4">IBT 29486</strain>
    </source>
</reference>
<dbReference type="PANTHER" id="PTHR33119:SF1">
    <property type="entry name" value="FE2OG DIOXYGENASE DOMAIN-CONTAINING PROTEIN"/>
    <property type="match status" value="1"/>
</dbReference>
<evidence type="ECO:0000259" key="2">
    <source>
        <dbReference type="Pfam" id="PF14033"/>
    </source>
</evidence>
<dbReference type="EMBL" id="MDYP01000050">
    <property type="protein sequence ID" value="OQE00543.1"/>
    <property type="molecule type" value="Genomic_DNA"/>
</dbReference>
<evidence type="ECO:0000256" key="1">
    <source>
        <dbReference type="SAM" id="MobiDB-lite"/>
    </source>
</evidence>
<dbReference type="InterPro" id="IPR025340">
    <property type="entry name" value="DUF4246"/>
</dbReference>
<feature type="region of interest" description="Disordered" evidence="1">
    <location>
        <begin position="1"/>
        <end position="26"/>
    </location>
</feature>
<dbReference type="Proteomes" id="UP000191518">
    <property type="component" value="Unassembled WGS sequence"/>
</dbReference>
<dbReference type="AlphaFoldDB" id="A0A1V6RGM4"/>
<gene>
    <name evidence="3" type="ORF">PENVUL_c050G09815</name>
</gene>